<keyword evidence="6" id="KW-0508">mRNA splicing</keyword>
<organism evidence="10">
    <name type="scientific">Gaeumannomyces tritici (strain R3-111a-1)</name>
    <name type="common">Wheat and barley take-all root rot fungus</name>
    <name type="synonym">Gaeumannomyces graminis var. tritici</name>
    <dbReference type="NCBI Taxonomy" id="644352"/>
    <lineage>
        <taxon>Eukaryota</taxon>
        <taxon>Fungi</taxon>
        <taxon>Dikarya</taxon>
        <taxon>Ascomycota</taxon>
        <taxon>Pezizomycotina</taxon>
        <taxon>Sordariomycetes</taxon>
        <taxon>Sordariomycetidae</taxon>
        <taxon>Magnaporthales</taxon>
        <taxon>Magnaporthaceae</taxon>
        <taxon>Gaeumannomyces</taxon>
    </lineage>
</organism>
<reference evidence="10" key="3">
    <citation type="submission" date="2010-09" db="EMBL/GenBank/DDBJ databases">
        <title>Annotation of Gaeumannomyces graminis var. tritici R3-111a-1.</title>
        <authorList>
            <consortium name="The Broad Institute Genome Sequencing Platform"/>
            <person name="Ma L.-J."/>
            <person name="Dead R."/>
            <person name="Young S.K."/>
            <person name="Zeng Q."/>
            <person name="Gargeya S."/>
            <person name="Fitzgerald M."/>
            <person name="Haas B."/>
            <person name="Abouelleil A."/>
            <person name="Alvarado L."/>
            <person name="Arachchi H.M."/>
            <person name="Berlin A."/>
            <person name="Brown A."/>
            <person name="Chapman S.B."/>
            <person name="Chen Z."/>
            <person name="Dunbar C."/>
            <person name="Freedman E."/>
            <person name="Gearin G."/>
            <person name="Gellesch M."/>
            <person name="Goldberg J."/>
            <person name="Griggs A."/>
            <person name="Gujja S."/>
            <person name="Heiman D."/>
            <person name="Howarth C."/>
            <person name="Larson L."/>
            <person name="Lui A."/>
            <person name="MacDonald P.J.P."/>
            <person name="Mehta T."/>
            <person name="Montmayeur A."/>
            <person name="Murphy C."/>
            <person name="Neiman D."/>
            <person name="Pearson M."/>
            <person name="Priest M."/>
            <person name="Roberts A."/>
            <person name="Saif S."/>
            <person name="Shea T."/>
            <person name="Shenoy N."/>
            <person name="Sisk P."/>
            <person name="Stolte C."/>
            <person name="Sykes S."/>
            <person name="Yandava C."/>
            <person name="Wortman J."/>
            <person name="Nusbaum C."/>
            <person name="Birren B."/>
        </authorList>
    </citation>
    <scope>NUCLEOTIDE SEQUENCE</scope>
    <source>
        <strain evidence="10">R3-111a-1</strain>
    </source>
</reference>
<evidence type="ECO:0000256" key="3">
    <source>
        <dbReference type="ARBA" id="ARBA00022723"/>
    </source>
</evidence>
<dbReference type="FunCoup" id="J3NGU3">
    <property type="interactions" value="694"/>
</dbReference>
<dbReference type="EnsemblFungi" id="EJT80484">
    <property type="protein sequence ID" value="EJT80484"/>
    <property type="gene ID" value="GGTG_00482"/>
</dbReference>
<dbReference type="GO" id="GO:0071006">
    <property type="term" value="C:U2-type catalytic step 1 spliceosome"/>
    <property type="evidence" value="ECO:0007669"/>
    <property type="project" value="UniProtKB-UniRule"/>
</dbReference>
<dbReference type="EMBL" id="GL385395">
    <property type="protein sequence ID" value="EJT80484.1"/>
    <property type="molecule type" value="Genomic_DNA"/>
</dbReference>
<evidence type="ECO:0000256" key="1">
    <source>
        <dbReference type="ARBA" id="ARBA00004123"/>
    </source>
</evidence>
<feature type="binding site" evidence="8">
    <location>
        <position position="49"/>
    </location>
    <ligand>
        <name>Zn(2+)</name>
        <dbReference type="ChEBI" id="CHEBI:29105"/>
    </ligand>
</feature>
<reference evidence="11" key="5">
    <citation type="submission" date="2018-04" db="UniProtKB">
        <authorList>
            <consortium name="EnsemblFungi"/>
        </authorList>
    </citation>
    <scope>IDENTIFICATION</scope>
    <source>
        <strain evidence="11">R3-111a-1</strain>
    </source>
</reference>
<feature type="binding site" evidence="8">
    <location>
        <position position="46"/>
    </location>
    <ligand>
        <name>Zn(2+)</name>
        <dbReference type="ChEBI" id="CHEBI:29105"/>
    </ligand>
</feature>
<protein>
    <recommendedName>
        <fullName evidence="8">Splicing factor YJU2</fullName>
    </recommendedName>
</protein>
<evidence type="ECO:0000256" key="2">
    <source>
        <dbReference type="ARBA" id="ARBA00022664"/>
    </source>
</evidence>
<dbReference type="HOGENOM" id="CLU_053603_1_0_1"/>
<feature type="binding site" evidence="8">
    <location>
        <position position="83"/>
    </location>
    <ligand>
        <name>Zn(2+)</name>
        <dbReference type="ChEBI" id="CHEBI:29105"/>
    </ligand>
</feature>
<accession>J3NGU3</accession>
<feature type="binding site" evidence="8">
    <location>
        <position position="86"/>
    </location>
    <ligand>
        <name>Zn(2+)</name>
        <dbReference type="ChEBI" id="CHEBI:29105"/>
    </ligand>
</feature>
<keyword evidence="12" id="KW-1185">Reference proteome</keyword>
<feature type="region of interest" description="Disordered" evidence="9">
    <location>
        <begin position="242"/>
        <end position="304"/>
    </location>
</feature>
<dbReference type="InterPro" id="IPR007590">
    <property type="entry name" value="Saf4/Yju2"/>
</dbReference>
<comment type="function">
    <text evidence="8">Part of the spliceosome which catalyzes two sequential transesterification reactions, first the excision of the non-coding intron from pre-mRNA and then the ligation of the coding exons to form the mature mRNA. Plays a role in stabilizing the structure of the spliceosome catalytic core and docking of the branch helix into the active site, producing 5'-exon and lariat intron-3'-intermediates.</text>
</comment>
<sequence length="304" mass="33945">MSERKVLSKYYPADFDPNALTRRRGPKQTGPKVQVVRLMAPFGMRCTSCGEYIYRGRKFNARKETNPEERYLGIQIHRFYIKCTRCSTQISFRTDPANQDYVCERGAKRNTDPWKRGLSGDGDGTAPPEDETDEARLDRLEQEHAEEEERNAMAELEAKTVDARREMAVADALDELRTRNARIARADPAGAEALVAEDRDEERLRQEKEDAEAARMAFAWARGQADDMQEELIAEEELVGWDGGALKSGSGSGSGLDKPATSTTPTTTTNPALVGATDMPPPSFKRQVKKKTDRAALLGIKKKT</sequence>
<comment type="subunit">
    <text evidence="8">Component of the spliceosome. Present in the activated B complex, the catalytically activated B* complex which catalyzes the branching, the catalytic step 1 C complex catalyzing the exon ligation, and the postcatalytic P complex containing the ligated exons (mRNA) and the excised lariat intron.</text>
</comment>
<dbReference type="STRING" id="644352.J3NGU3"/>
<dbReference type="HAMAP" id="MF_03226">
    <property type="entry name" value="YJU2"/>
    <property type="match status" value="1"/>
</dbReference>
<dbReference type="RefSeq" id="XP_009216493.1">
    <property type="nucleotide sequence ID" value="XM_009218229.1"/>
</dbReference>
<dbReference type="Proteomes" id="UP000006039">
    <property type="component" value="Unassembled WGS sequence"/>
</dbReference>
<dbReference type="EMBL" id="GL385395">
    <property type="protein sequence ID" value="EJT80483.1"/>
    <property type="molecule type" value="Genomic_DNA"/>
</dbReference>
<evidence type="ECO:0000256" key="6">
    <source>
        <dbReference type="ARBA" id="ARBA00023187"/>
    </source>
</evidence>
<evidence type="ECO:0000256" key="5">
    <source>
        <dbReference type="ARBA" id="ARBA00022833"/>
    </source>
</evidence>
<dbReference type="InterPro" id="IPR043701">
    <property type="entry name" value="Yju2"/>
</dbReference>
<keyword evidence="2" id="KW-0507">mRNA processing</keyword>
<name>J3NGU3_GAET3</name>
<evidence type="ECO:0000313" key="11">
    <source>
        <dbReference type="EnsemblFungi" id="EJT80483"/>
    </source>
</evidence>
<feature type="region of interest" description="Disordered" evidence="9">
    <location>
        <begin position="112"/>
        <end position="135"/>
    </location>
</feature>
<proteinExistence type="inferred from homology"/>
<dbReference type="VEuPathDB" id="FungiDB:GGTG_00482"/>
<keyword evidence="5 8" id="KW-0862">Zinc</keyword>
<dbReference type="PANTHER" id="PTHR12111:SF1">
    <property type="entry name" value="SPLICING FACTOR YJU2"/>
    <property type="match status" value="1"/>
</dbReference>
<evidence type="ECO:0000256" key="4">
    <source>
        <dbReference type="ARBA" id="ARBA00022728"/>
    </source>
</evidence>
<dbReference type="PANTHER" id="PTHR12111">
    <property type="entry name" value="SPLICING FACTOR YJU2"/>
    <property type="match status" value="1"/>
</dbReference>
<reference evidence="11" key="4">
    <citation type="journal article" date="2015" name="G3 (Bethesda)">
        <title>Genome sequences of three phytopathogenic species of the Magnaporthaceae family of fungi.</title>
        <authorList>
            <person name="Okagaki L.H."/>
            <person name="Nunes C.C."/>
            <person name="Sailsbery J."/>
            <person name="Clay B."/>
            <person name="Brown D."/>
            <person name="John T."/>
            <person name="Oh Y."/>
            <person name="Young N."/>
            <person name="Fitzgerald M."/>
            <person name="Haas B.J."/>
            <person name="Zeng Q."/>
            <person name="Young S."/>
            <person name="Adiconis X."/>
            <person name="Fan L."/>
            <person name="Levin J.Z."/>
            <person name="Mitchell T.K."/>
            <person name="Okubara P.A."/>
            <person name="Farman M.L."/>
            <person name="Kohn L.M."/>
            <person name="Birren B."/>
            <person name="Ma L.-J."/>
            <person name="Dean R.A."/>
        </authorList>
    </citation>
    <scope>NUCLEOTIDE SEQUENCE</scope>
    <source>
        <strain evidence="11">R3-111a-1</strain>
    </source>
</reference>
<keyword evidence="4 8" id="KW-0747">Spliceosome</keyword>
<dbReference type="AlphaFoldDB" id="J3NGU3"/>
<keyword evidence="3 8" id="KW-0479">Metal-binding</keyword>
<dbReference type="OrthoDB" id="674963at2759"/>
<dbReference type="Pfam" id="PF04502">
    <property type="entry name" value="Saf4_Yju2"/>
    <property type="match status" value="1"/>
</dbReference>
<reference evidence="12" key="1">
    <citation type="submission" date="2010-07" db="EMBL/GenBank/DDBJ databases">
        <title>The genome sequence of Gaeumannomyces graminis var. tritici strain R3-111a-1.</title>
        <authorList>
            <consortium name="The Broad Institute Genome Sequencing Platform"/>
            <person name="Ma L.-J."/>
            <person name="Dead R."/>
            <person name="Young S."/>
            <person name="Zeng Q."/>
            <person name="Koehrsen M."/>
            <person name="Alvarado L."/>
            <person name="Berlin A."/>
            <person name="Chapman S.B."/>
            <person name="Chen Z."/>
            <person name="Freedman E."/>
            <person name="Gellesch M."/>
            <person name="Goldberg J."/>
            <person name="Griggs A."/>
            <person name="Gujja S."/>
            <person name="Heilman E.R."/>
            <person name="Heiman D."/>
            <person name="Hepburn T."/>
            <person name="Howarth C."/>
            <person name="Jen D."/>
            <person name="Larson L."/>
            <person name="Mehta T."/>
            <person name="Neiman D."/>
            <person name="Pearson M."/>
            <person name="Roberts A."/>
            <person name="Saif S."/>
            <person name="Shea T."/>
            <person name="Shenoy N."/>
            <person name="Sisk P."/>
            <person name="Stolte C."/>
            <person name="Sykes S."/>
            <person name="Walk T."/>
            <person name="White J."/>
            <person name="Yandava C."/>
            <person name="Haas B."/>
            <person name="Nusbaum C."/>
            <person name="Birren B."/>
        </authorList>
    </citation>
    <scope>NUCLEOTIDE SEQUENCE [LARGE SCALE GENOMIC DNA]</scope>
    <source>
        <strain evidence="12">R3-111a-1</strain>
    </source>
</reference>
<dbReference type="GeneID" id="20340940"/>
<dbReference type="EnsemblFungi" id="EJT80483">
    <property type="protein sequence ID" value="EJT80483"/>
    <property type="gene ID" value="GGTG_00482"/>
</dbReference>
<dbReference type="eggNOG" id="KOG2989">
    <property type="taxonomic scope" value="Eukaryota"/>
</dbReference>
<reference evidence="10" key="2">
    <citation type="submission" date="2010-07" db="EMBL/GenBank/DDBJ databases">
        <authorList>
            <consortium name="The Broad Institute Genome Sequencing Platform"/>
            <consortium name="Broad Institute Genome Sequencing Center for Infectious Disease"/>
            <person name="Ma L.-J."/>
            <person name="Dead R."/>
            <person name="Young S."/>
            <person name="Zeng Q."/>
            <person name="Koehrsen M."/>
            <person name="Alvarado L."/>
            <person name="Berlin A."/>
            <person name="Chapman S.B."/>
            <person name="Chen Z."/>
            <person name="Freedman E."/>
            <person name="Gellesch M."/>
            <person name="Goldberg J."/>
            <person name="Griggs A."/>
            <person name="Gujja S."/>
            <person name="Heilman E.R."/>
            <person name="Heiman D."/>
            <person name="Hepburn T."/>
            <person name="Howarth C."/>
            <person name="Jen D."/>
            <person name="Larson L."/>
            <person name="Mehta T."/>
            <person name="Neiman D."/>
            <person name="Pearson M."/>
            <person name="Roberts A."/>
            <person name="Saif S."/>
            <person name="Shea T."/>
            <person name="Shenoy N."/>
            <person name="Sisk P."/>
            <person name="Stolte C."/>
            <person name="Sykes S."/>
            <person name="Walk T."/>
            <person name="White J."/>
            <person name="Yandava C."/>
            <person name="Haas B."/>
            <person name="Nusbaum C."/>
            <person name="Birren B."/>
        </authorList>
    </citation>
    <scope>NUCLEOTIDE SEQUENCE</scope>
    <source>
        <strain evidence="10">R3-111a-1</strain>
    </source>
</reference>
<keyword evidence="7 8" id="KW-0539">Nucleus</keyword>
<evidence type="ECO:0000256" key="9">
    <source>
        <dbReference type="SAM" id="MobiDB-lite"/>
    </source>
</evidence>
<comment type="subcellular location">
    <subcellularLocation>
        <location evidence="1 8">Nucleus</location>
    </subcellularLocation>
</comment>
<dbReference type="GO" id="GO:0000349">
    <property type="term" value="P:generation of catalytic spliceosome for first transesterification step"/>
    <property type="evidence" value="ECO:0007669"/>
    <property type="project" value="UniProtKB-UniRule"/>
</dbReference>
<evidence type="ECO:0000313" key="12">
    <source>
        <dbReference type="Proteomes" id="UP000006039"/>
    </source>
</evidence>
<evidence type="ECO:0000256" key="8">
    <source>
        <dbReference type="HAMAP-Rule" id="MF_03226"/>
    </source>
</evidence>
<evidence type="ECO:0000256" key="7">
    <source>
        <dbReference type="ARBA" id="ARBA00023242"/>
    </source>
</evidence>
<comment type="similarity">
    <text evidence="8">Belongs to the CWC16 family. YJU2 subfamily.</text>
</comment>
<dbReference type="RefSeq" id="XP_009216492.1">
    <property type="nucleotide sequence ID" value="XM_009218228.1"/>
</dbReference>
<gene>
    <name evidence="11" type="primary">20340940</name>
    <name evidence="10" type="ORF">GGTG_00482</name>
</gene>
<evidence type="ECO:0000313" key="10">
    <source>
        <dbReference type="EMBL" id="EJT80483.1"/>
    </source>
</evidence>
<dbReference type="GO" id="GO:0046872">
    <property type="term" value="F:metal ion binding"/>
    <property type="evidence" value="ECO:0007669"/>
    <property type="project" value="UniProtKB-KW"/>
</dbReference>